<dbReference type="PANTHER" id="PTHR32432">
    <property type="entry name" value="CELL DIVISION PROTEIN FTSA-RELATED"/>
    <property type="match status" value="1"/>
</dbReference>
<dbReference type="Pfam" id="PF14450">
    <property type="entry name" value="FtsA"/>
    <property type="match status" value="1"/>
</dbReference>
<dbReference type="InterPro" id="IPR050696">
    <property type="entry name" value="FtsA/MreB"/>
</dbReference>
<evidence type="ECO:0000259" key="2">
    <source>
        <dbReference type="SMART" id="SM00842"/>
    </source>
</evidence>
<dbReference type="EMBL" id="DSMU01000275">
    <property type="protein sequence ID" value="HEL65890.1"/>
    <property type="molecule type" value="Genomic_DNA"/>
</dbReference>
<keyword evidence="1" id="KW-0694">RNA-binding</keyword>
<sequence length="676" mass="72651">MLGCEEHPIFALDIGTRTVSGVIAVRREGWLEILAQEVAEHQGRAMYDGQIHDIPRVAEAVAYVKAALEEKAGRPLSEAAIAAAGRALKTWCGRATLEVDSFREIDAETVRALEFTVLRQAREEIRQADPGAGDFYCVGHGVLSYTLDGLELTNLVGHRGKVIGAEVIATFLPASVVNSLFSVLRRTSLEPAYITLEPIAAIEVTIPEEMRLLNLALVDVGAGTSDIAVTKNGTVIGYGMVPVAGDEVTEAVAEACVVDFHTAEEIKRALNTKERITFSDVLHNEITITREEIIAAIEPTVDRLAAAVAETVMELNGGRAPKSVLCVGGGSQTPLFLSKLAACLGLPESRVGIKKRAQLTGILAPEEDILGGPEGVTVAGIALTALKKKGYNLICVAVNGKEHRVFNPGDLRVVNCLSLLEYDPRALFGKNGRDLRFFVNGQETVVYGELARPAAVRVNGEEADLQTPVKDGDRIEVTPAENGRDAAAKVGDFLHDAFSLQVFLDGREVSLPPSFRLNDAPADPEMELKEGDRLWIGARHTLGQLLALSGLDPNKVRVAVNGAAASLDYVLKTGDAVITMEDNSQEFCTSAEAGNKALVAAPPDEEIAPAEGIRVTVNGQEVVLSEVATPLFIDVLRHVDLDPSKQQGKLRVLLNGRPAQYTERLKNGDVIEIRWE</sequence>
<dbReference type="GO" id="GO:0003723">
    <property type="term" value="F:RNA binding"/>
    <property type="evidence" value="ECO:0007669"/>
    <property type="project" value="UniProtKB-KW"/>
</dbReference>
<gene>
    <name evidence="3" type="ORF">ENQ34_04340</name>
</gene>
<dbReference type="PANTHER" id="PTHR32432:SF3">
    <property type="entry name" value="ETHANOLAMINE UTILIZATION PROTEIN EUTJ"/>
    <property type="match status" value="1"/>
</dbReference>
<dbReference type="PROSITE" id="PS50889">
    <property type="entry name" value="S4"/>
    <property type="match status" value="1"/>
</dbReference>
<reference evidence="3" key="1">
    <citation type="journal article" date="2020" name="mSystems">
        <title>Genome- and Community-Level Interaction Insights into Carbon Utilization and Element Cycling Functions of Hydrothermarchaeota in Hydrothermal Sediment.</title>
        <authorList>
            <person name="Zhou Z."/>
            <person name="Liu Y."/>
            <person name="Xu W."/>
            <person name="Pan J."/>
            <person name="Luo Z.H."/>
            <person name="Li M."/>
        </authorList>
    </citation>
    <scope>NUCLEOTIDE SEQUENCE [LARGE SCALE GENOMIC DNA]</scope>
    <source>
        <strain evidence="3">SpSt-300</strain>
    </source>
</reference>
<organism evidence="3">
    <name type="scientific">Ammonifex degensii</name>
    <dbReference type="NCBI Taxonomy" id="42838"/>
    <lineage>
        <taxon>Bacteria</taxon>
        <taxon>Bacillati</taxon>
        <taxon>Bacillota</taxon>
        <taxon>Clostridia</taxon>
        <taxon>Thermoanaerobacterales</taxon>
        <taxon>Thermoanaerobacteraceae</taxon>
        <taxon>Ammonifex</taxon>
    </lineage>
</organism>
<dbReference type="GO" id="GO:0051301">
    <property type="term" value="P:cell division"/>
    <property type="evidence" value="ECO:0007669"/>
    <property type="project" value="InterPro"/>
</dbReference>
<dbReference type="AlphaFoldDB" id="A0A7C2EJA3"/>
<dbReference type="SUPFAM" id="SSF53067">
    <property type="entry name" value="Actin-like ATPase domain"/>
    <property type="match status" value="2"/>
</dbReference>
<accession>A0A7C2EJA3</accession>
<dbReference type="Gene3D" id="3.30.420.40">
    <property type="match status" value="2"/>
</dbReference>
<protein>
    <submittedName>
        <fullName evidence="3">Molecular chaperone Hsp70</fullName>
    </submittedName>
</protein>
<dbReference type="SMART" id="SM00842">
    <property type="entry name" value="FtsA"/>
    <property type="match status" value="1"/>
</dbReference>
<dbReference type="InterPro" id="IPR003494">
    <property type="entry name" value="SHS2_FtsA"/>
</dbReference>
<evidence type="ECO:0000313" key="3">
    <source>
        <dbReference type="EMBL" id="HEL65890.1"/>
    </source>
</evidence>
<name>A0A7C2EJA3_9THEO</name>
<dbReference type="InterPro" id="IPR043129">
    <property type="entry name" value="ATPase_NBD"/>
</dbReference>
<dbReference type="CDD" id="cd24004">
    <property type="entry name" value="ASKHA_NBD_PilM-like"/>
    <property type="match status" value="1"/>
</dbReference>
<feature type="domain" description="SHS2" evidence="2">
    <location>
        <begin position="9"/>
        <end position="205"/>
    </location>
</feature>
<evidence type="ECO:0000256" key="1">
    <source>
        <dbReference type="PROSITE-ProRule" id="PRU00182"/>
    </source>
</evidence>
<comment type="caution">
    <text evidence="3">The sequence shown here is derived from an EMBL/GenBank/DDBJ whole genome shotgun (WGS) entry which is preliminary data.</text>
</comment>
<proteinExistence type="predicted"/>